<feature type="region of interest" description="Disordered" evidence="9">
    <location>
        <begin position="1"/>
        <end position="69"/>
    </location>
</feature>
<dbReference type="InterPro" id="IPR056438">
    <property type="entry name" value="Znf-C2H2_CTCF"/>
</dbReference>
<feature type="domain" description="C2H2-type" evidence="10">
    <location>
        <begin position="1046"/>
        <end position="1073"/>
    </location>
</feature>
<dbReference type="GO" id="GO:0005634">
    <property type="term" value="C:nucleus"/>
    <property type="evidence" value="ECO:0007669"/>
    <property type="project" value="UniProtKB-SubCell"/>
</dbReference>
<feature type="domain" description="C2H2-type" evidence="10">
    <location>
        <begin position="1329"/>
        <end position="1356"/>
    </location>
</feature>
<organism evidence="11 12">
    <name type="scientific">Denticeps clupeoides</name>
    <name type="common">denticle herring</name>
    <dbReference type="NCBI Taxonomy" id="299321"/>
    <lineage>
        <taxon>Eukaryota</taxon>
        <taxon>Metazoa</taxon>
        <taxon>Chordata</taxon>
        <taxon>Craniata</taxon>
        <taxon>Vertebrata</taxon>
        <taxon>Euteleostomi</taxon>
        <taxon>Actinopterygii</taxon>
        <taxon>Neopterygii</taxon>
        <taxon>Teleostei</taxon>
        <taxon>Clupei</taxon>
        <taxon>Clupeiformes</taxon>
        <taxon>Denticipitoidei</taxon>
        <taxon>Denticipitidae</taxon>
        <taxon>Denticeps</taxon>
    </lineage>
</organism>
<keyword evidence="3" id="KW-0677">Repeat</keyword>
<dbReference type="PANTHER" id="PTHR24403">
    <property type="entry name" value="ZINC FINGER PROTEIN"/>
    <property type="match status" value="1"/>
</dbReference>
<feature type="compositionally biased region" description="Polar residues" evidence="9">
    <location>
        <begin position="690"/>
        <end position="700"/>
    </location>
</feature>
<evidence type="ECO:0000256" key="9">
    <source>
        <dbReference type="SAM" id="MobiDB-lite"/>
    </source>
</evidence>
<feature type="compositionally biased region" description="Basic and acidic residues" evidence="9">
    <location>
        <begin position="25"/>
        <end position="39"/>
    </location>
</feature>
<feature type="domain" description="C2H2-type" evidence="10">
    <location>
        <begin position="111"/>
        <end position="138"/>
    </location>
</feature>
<evidence type="ECO:0000256" key="2">
    <source>
        <dbReference type="ARBA" id="ARBA00022723"/>
    </source>
</evidence>
<dbReference type="SMART" id="SM00355">
    <property type="entry name" value="ZnF_C2H2"/>
    <property type="match status" value="36"/>
</dbReference>
<evidence type="ECO:0000256" key="5">
    <source>
        <dbReference type="ARBA" id="ARBA00022833"/>
    </source>
</evidence>
<dbReference type="FunFam" id="3.30.160.60:FF:001062">
    <property type="entry name" value="Zinc finger protein 142"/>
    <property type="match status" value="1"/>
</dbReference>
<dbReference type="FunFam" id="3.30.160.60:FF:001033">
    <property type="entry name" value="Zinc finger protein 142"/>
    <property type="match status" value="1"/>
</dbReference>
<feature type="domain" description="C2H2-type" evidence="10">
    <location>
        <begin position="1414"/>
        <end position="1441"/>
    </location>
</feature>
<dbReference type="Ensembl" id="ENSDCDT00010033426.1">
    <property type="protein sequence ID" value="ENSDCDP00010026963.1"/>
    <property type="gene ID" value="ENSDCDG00010017147.1"/>
</dbReference>
<feature type="region of interest" description="Disordered" evidence="9">
    <location>
        <begin position="1462"/>
        <end position="1484"/>
    </location>
</feature>
<feature type="domain" description="C2H2-type" evidence="10">
    <location>
        <begin position="1273"/>
        <end position="1300"/>
    </location>
</feature>
<feature type="domain" description="C2H2-type" evidence="10">
    <location>
        <begin position="1187"/>
        <end position="1214"/>
    </location>
</feature>
<feature type="domain" description="C2H2-type" evidence="10">
    <location>
        <begin position="83"/>
        <end position="110"/>
    </location>
</feature>
<dbReference type="FunFam" id="3.30.160.60:FF:002117">
    <property type="entry name" value="Zinc finger protein 142"/>
    <property type="match status" value="1"/>
</dbReference>
<dbReference type="FunFam" id="3.30.160.60:FF:000994">
    <property type="entry name" value="zinc finger protein 142"/>
    <property type="match status" value="1"/>
</dbReference>
<feature type="domain" description="C2H2-type" evidence="10">
    <location>
        <begin position="321"/>
        <end position="348"/>
    </location>
</feature>
<keyword evidence="12" id="KW-1185">Reference proteome</keyword>
<dbReference type="InterPro" id="IPR036236">
    <property type="entry name" value="Znf_C2H2_sf"/>
</dbReference>
<feature type="domain" description="C2H2-type" evidence="10">
    <location>
        <begin position="1357"/>
        <end position="1385"/>
    </location>
</feature>
<feature type="domain" description="C2H2-type" evidence="10">
    <location>
        <begin position="466"/>
        <end position="494"/>
    </location>
</feature>
<evidence type="ECO:0000259" key="10">
    <source>
        <dbReference type="PROSITE" id="PS50157"/>
    </source>
</evidence>
<dbReference type="Proteomes" id="UP000694580">
    <property type="component" value="Chromosome 9"/>
</dbReference>
<dbReference type="FunFam" id="3.30.160.60:FF:000614">
    <property type="entry name" value="Zinc finger protein 142"/>
    <property type="match status" value="1"/>
</dbReference>
<dbReference type="Pfam" id="PF23574">
    <property type="entry name" value="zf-C2H2_ZNF142_18"/>
    <property type="match status" value="1"/>
</dbReference>
<name>A0AAY4C1L3_9TELE</name>
<accession>A0AAY4C1L3</accession>
<feature type="compositionally biased region" description="Basic residues" evidence="9">
    <location>
        <begin position="52"/>
        <end position="63"/>
    </location>
</feature>
<dbReference type="SUPFAM" id="SSF57667">
    <property type="entry name" value="beta-beta-alpha zinc fingers"/>
    <property type="match status" value="12"/>
</dbReference>
<keyword evidence="4 8" id="KW-0863">Zinc-finger</keyword>
<evidence type="ECO:0000313" key="12">
    <source>
        <dbReference type="Proteomes" id="UP000694580"/>
    </source>
</evidence>
<dbReference type="InterPro" id="IPR050688">
    <property type="entry name" value="Zinc_finger/UBP_domain"/>
</dbReference>
<dbReference type="InterPro" id="IPR057828">
    <property type="entry name" value="Znf_C2H2_ZNF142_13th"/>
</dbReference>
<feature type="domain" description="C2H2-type" evidence="10">
    <location>
        <begin position="979"/>
        <end position="1006"/>
    </location>
</feature>
<comment type="subcellular location">
    <subcellularLocation>
        <location evidence="1">Nucleus</location>
    </subcellularLocation>
</comment>
<evidence type="ECO:0000256" key="6">
    <source>
        <dbReference type="ARBA" id="ARBA00023125"/>
    </source>
</evidence>
<reference evidence="11 12" key="1">
    <citation type="submission" date="2020-06" db="EMBL/GenBank/DDBJ databases">
        <authorList>
            <consortium name="Wellcome Sanger Institute Data Sharing"/>
        </authorList>
    </citation>
    <scope>NUCLEOTIDE SEQUENCE [LARGE SCALE GENOMIC DNA]</scope>
</reference>
<dbReference type="FunFam" id="3.30.160.60:FF:001208">
    <property type="entry name" value="Zinc finger protein 142"/>
    <property type="match status" value="1"/>
</dbReference>
<proteinExistence type="predicted"/>
<dbReference type="Pfam" id="PF00096">
    <property type="entry name" value="zf-C2H2"/>
    <property type="match status" value="1"/>
</dbReference>
<evidence type="ECO:0000256" key="7">
    <source>
        <dbReference type="ARBA" id="ARBA00023242"/>
    </source>
</evidence>
<dbReference type="PROSITE" id="PS00028">
    <property type="entry name" value="ZINC_FINGER_C2H2_1"/>
    <property type="match status" value="17"/>
</dbReference>
<feature type="compositionally biased region" description="Basic and acidic residues" evidence="9">
    <location>
        <begin position="676"/>
        <end position="685"/>
    </location>
</feature>
<feature type="domain" description="C2H2-type" evidence="10">
    <location>
        <begin position="377"/>
        <end position="404"/>
    </location>
</feature>
<dbReference type="GO" id="GO:0045944">
    <property type="term" value="P:positive regulation of transcription by RNA polymerase II"/>
    <property type="evidence" value="ECO:0007669"/>
    <property type="project" value="TreeGrafter"/>
</dbReference>
<dbReference type="PROSITE" id="PS50157">
    <property type="entry name" value="ZINC_FINGER_C2H2_2"/>
    <property type="match status" value="19"/>
</dbReference>
<dbReference type="Pfam" id="PF13894">
    <property type="entry name" value="zf-C2H2_4"/>
    <property type="match status" value="1"/>
</dbReference>
<dbReference type="GeneID" id="114796728"/>
<keyword evidence="5" id="KW-0862">Zinc</keyword>
<evidence type="ECO:0000256" key="8">
    <source>
        <dbReference type="PROSITE-ProRule" id="PRU00042"/>
    </source>
</evidence>
<dbReference type="GeneTree" id="ENSGT00940000163074"/>
<dbReference type="GO" id="GO:0008270">
    <property type="term" value="F:zinc ion binding"/>
    <property type="evidence" value="ECO:0007669"/>
    <property type="project" value="UniProtKB-KW"/>
</dbReference>
<feature type="domain" description="C2H2-type" evidence="10">
    <location>
        <begin position="1132"/>
        <end position="1160"/>
    </location>
</feature>
<dbReference type="Pfam" id="PF23611">
    <property type="entry name" value="zf-C2H2_16"/>
    <property type="match status" value="4"/>
</dbReference>
<dbReference type="FunFam" id="3.30.160.60:FF:000100">
    <property type="entry name" value="Zinc finger 45-like"/>
    <property type="match status" value="1"/>
</dbReference>
<feature type="domain" description="C2H2-type" evidence="10">
    <location>
        <begin position="432"/>
        <end position="460"/>
    </location>
</feature>
<keyword evidence="7" id="KW-0539">Nucleus</keyword>
<dbReference type="FunFam" id="3.30.160.60:FF:002452">
    <property type="entry name" value="zinc finger protein 142 isoform X4"/>
    <property type="match status" value="1"/>
</dbReference>
<feature type="domain" description="C2H2-type" evidence="10">
    <location>
        <begin position="263"/>
        <end position="291"/>
    </location>
</feature>
<feature type="region of interest" description="Disordered" evidence="9">
    <location>
        <begin position="676"/>
        <end position="700"/>
    </location>
</feature>
<sequence>MSTEHWGNSNSVGEVAPARLQEAQQPREDMGVQKAEKTPRAQNSDVVSQKKDKQHTKKRKNPSKKQNCKDHVVEGTAHVFRTHICTECHRCFKTRSHLAEHMHLHFPDPSLQCPTCKHHFTSKSKLRVHMLRESGQKLHQCHLCKYSSVERNSLRRHLASVHGDEGVGEICSDEYPCPACGTRFRQSQALKAHMKLHHTAQNGEPMLCWENCCSFRTTDKKELQKHALNSHGLKAIECRHHACNAFFGSPEAMEVHHRTHQAFHCPQCDFSCSNKSQFQRHKKQGHPGEQELRCGFCSFTTFNPVEFDQHLGHFHANEKVHQCQQCDFVTAHKRVLSRHMLTHTGERPHKCKLCDFCCRDETYLSKHMLTHSDIKNHMCSECGYVTKWKHYLNVHMRKHAGDLRYQCNQCSYRCHRTDQLNSHKLRHQAKSLICEVCAYACKRKSELRKHMQLKHASGEEFQPPVFQCKYCSYQTRHRQALHNHENTKHTRNREFCCALCSYTTFSNTGLFLHKRKVHGYVPGDVQWLERYGQKEKEKNAVGQLHTFFSKPGPPEQEVTLQIHAETLDASGNHLQGPSHVEITDITVTALGEDDEQSVVDSEAAEPVSEKQNPPSETIQNVAIEESQSGSQHEPSCMLELTSISVGDCSHSSDKGEANEGSTCVLTGTDIAINCEERSESEDKSEPSVIPMSSSMDGSTAETPDAVLKAMRKQDKAQAEALVLEGRVEMLVVPTHGSVYRCDQCSYVTRKQASLREHCRSSCQVRKAALACKDCGAQFKQQRGLDTHRAKKCPAVLRKKQTFPLVPAAGKAMLDEVQEQDGDRSTQMMEVRISSETPLELRKDTSEKRFVTKQKKRTNNVKVKGDTHGISGDDLQVYKELDGKFTCMLCSFSSSRIATIERHCSSCSRHKPPCSNEGSSLPEEDYDVADHDQEEENSEAAAEMKIRTGLLSCPSCAFTCHQQRALLSHSKRGCLKPGEMQCHMCSFVAKSQKALANHAEVHCRDKPAADPRGRKPRLQCDLCAFTCKQARCMTQHVGLKHNGARPHQCRYCSFSTTRRYRLEAHESLHTGLGRHHCDLCGQSFGTTSKLRLHRQRVHDRRPTHFCLLCDYSGYSPNDISRHNLSCHTGELSHPCHQCEARFSSETALKQHCSRKHQAPSSASCTECNFTCNSGSTLRVHVQREHTQLRCALCQIDFGTQESLESHQKAHLTQQCPACPFATRKRLVLAQHLLDEHEEGPAAEKPLKCGVCDFSCRHQLVFEQHIRSHGGTRLYKCTECQYSTRNKQKITWHIRIHTGEKPYTCDKCSYSCADPSRLKYHMRIHRDERKYLCPDCGYKCKWVSQLKYHMTKHTGSKPYACEECEYRTNRPDALRVHRETRHRDVRSFICEKCGKAFKTRFLLKTHQRKHSEERPYQCGSCPRAFRWAAGLKHHYLSHTNQQPFRCLHCPYRAKQRFQVVKHLQRHHPDQPAEQGVAKDPGAPPLTLQRARLPLAEEGLEETVELQEDIVSRETKAAELGKG</sequence>
<dbReference type="InterPro" id="IPR013087">
    <property type="entry name" value="Znf_C2H2_type"/>
</dbReference>
<dbReference type="PANTHER" id="PTHR24403:SF72">
    <property type="entry name" value="ZINC FINGER PROTEIN 142"/>
    <property type="match status" value="1"/>
</dbReference>
<evidence type="ECO:0000313" key="11">
    <source>
        <dbReference type="Ensembl" id="ENSDCDP00010026963.1"/>
    </source>
</evidence>
<feature type="domain" description="C2H2-type" evidence="10">
    <location>
        <begin position="175"/>
        <end position="203"/>
    </location>
</feature>
<feature type="domain" description="C2H2-type" evidence="10">
    <location>
        <begin position="1386"/>
        <end position="1413"/>
    </location>
</feature>
<dbReference type="RefSeq" id="XP_028847020.1">
    <property type="nucleotide sequence ID" value="XM_028991187.1"/>
</dbReference>
<feature type="domain" description="C2H2-type" evidence="10">
    <location>
        <begin position="1074"/>
        <end position="1102"/>
    </location>
</feature>
<protein>
    <recommendedName>
        <fullName evidence="10">C2H2-type domain-containing protein</fullName>
    </recommendedName>
</protein>
<dbReference type="GO" id="GO:0003677">
    <property type="term" value="F:DNA binding"/>
    <property type="evidence" value="ECO:0007669"/>
    <property type="project" value="UniProtKB-KW"/>
</dbReference>
<feature type="region of interest" description="Disordered" evidence="9">
    <location>
        <begin position="594"/>
        <end position="616"/>
    </location>
</feature>
<evidence type="ECO:0000256" key="1">
    <source>
        <dbReference type="ARBA" id="ARBA00004123"/>
    </source>
</evidence>
<reference evidence="11" key="2">
    <citation type="submission" date="2025-08" db="UniProtKB">
        <authorList>
            <consortium name="Ensembl"/>
        </authorList>
    </citation>
    <scope>IDENTIFICATION</scope>
</reference>
<evidence type="ECO:0000256" key="4">
    <source>
        <dbReference type="ARBA" id="ARBA00022771"/>
    </source>
</evidence>
<reference evidence="11" key="3">
    <citation type="submission" date="2025-09" db="UniProtKB">
        <authorList>
            <consortium name="Ensembl"/>
        </authorList>
    </citation>
    <scope>IDENTIFICATION</scope>
</reference>
<dbReference type="FunFam" id="3.30.160.60:FF:001657">
    <property type="entry name" value="Zinc finger protein 142"/>
    <property type="match status" value="1"/>
</dbReference>
<keyword evidence="2" id="KW-0479">Metal-binding</keyword>
<dbReference type="Gene3D" id="3.30.160.60">
    <property type="entry name" value="Classic Zinc Finger"/>
    <property type="match status" value="19"/>
</dbReference>
<gene>
    <name evidence="11" type="primary">znf142</name>
</gene>
<evidence type="ECO:0000256" key="3">
    <source>
        <dbReference type="ARBA" id="ARBA00022737"/>
    </source>
</evidence>
<dbReference type="CTD" id="7701"/>
<keyword evidence="6" id="KW-0238">DNA-binding</keyword>
<feature type="compositionally biased region" description="Polar residues" evidence="9">
    <location>
        <begin position="1"/>
        <end position="12"/>
    </location>
</feature>
<feature type="domain" description="C2H2-type" evidence="10">
    <location>
        <begin position="1301"/>
        <end position="1328"/>
    </location>
</feature>